<feature type="compositionally biased region" description="Low complexity" evidence="1">
    <location>
        <begin position="91"/>
        <end position="108"/>
    </location>
</feature>
<evidence type="ECO:0000313" key="4">
    <source>
        <dbReference type="Proteomes" id="UP001597183"/>
    </source>
</evidence>
<feature type="transmembrane region" description="Helical" evidence="2">
    <location>
        <begin position="27"/>
        <end position="47"/>
    </location>
</feature>
<evidence type="ECO:0000256" key="2">
    <source>
        <dbReference type="SAM" id="Phobius"/>
    </source>
</evidence>
<dbReference type="EMBL" id="JBHTMK010000014">
    <property type="protein sequence ID" value="MFD1365926.1"/>
    <property type="molecule type" value="Genomic_DNA"/>
</dbReference>
<protein>
    <submittedName>
        <fullName evidence="3">Uncharacterized protein</fullName>
    </submittedName>
</protein>
<reference evidence="4" key="1">
    <citation type="journal article" date="2019" name="Int. J. Syst. Evol. Microbiol.">
        <title>The Global Catalogue of Microorganisms (GCM) 10K type strain sequencing project: providing services to taxonomists for standard genome sequencing and annotation.</title>
        <authorList>
            <consortium name="The Broad Institute Genomics Platform"/>
            <consortium name="The Broad Institute Genome Sequencing Center for Infectious Disease"/>
            <person name="Wu L."/>
            <person name="Ma J."/>
        </authorList>
    </citation>
    <scope>NUCLEOTIDE SEQUENCE [LARGE SCALE GENOMIC DNA]</scope>
    <source>
        <strain evidence="4">CCM 7526</strain>
    </source>
</reference>
<dbReference type="Proteomes" id="UP001597183">
    <property type="component" value="Unassembled WGS sequence"/>
</dbReference>
<dbReference type="RefSeq" id="WP_317786284.1">
    <property type="nucleotide sequence ID" value="NZ_AP028461.1"/>
</dbReference>
<keyword evidence="2" id="KW-0472">Membrane</keyword>
<keyword evidence="2" id="KW-1133">Transmembrane helix</keyword>
<gene>
    <name evidence="3" type="ORF">ACFQ5G_11275</name>
</gene>
<name>A0ABW4A5A0_9ACTN</name>
<evidence type="ECO:0000313" key="3">
    <source>
        <dbReference type="EMBL" id="MFD1365926.1"/>
    </source>
</evidence>
<comment type="caution">
    <text evidence="3">The sequence shown here is derived from an EMBL/GenBank/DDBJ whole genome shotgun (WGS) entry which is preliminary data.</text>
</comment>
<keyword evidence="4" id="KW-1185">Reference proteome</keyword>
<sequence>MSAAPGVGVAVLGRATAAVKREARRRPALSLALVVAGLGAVIVSVSGPGAAAPEFRSPPVAAMSTPSVQVSAAAVYTGLAPYAPPAPAPAPGSLSPSPRTSGPDGRSGPPSPVPSLPDDDATVLSGIRELPPEKTPTGAATRTAAEPAGRIAPVTATVAVTEPRDGASVSATTTVTGTADMPADHQVWLLSRHGSGSYRVEGACPGDRNFTCASVALDGGGDDTFQLTTVVVDPAIARTLQAGETRATLPAHLAGGEVTVHRAAA</sequence>
<keyword evidence="2" id="KW-0812">Transmembrane</keyword>
<feature type="region of interest" description="Disordered" evidence="1">
    <location>
        <begin position="86"/>
        <end position="123"/>
    </location>
</feature>
<accession>A0ABW4A5A0</accession>
<proteinExistence type="predicted"/>
<organism evidence="3 4">
    <name type="scientific">Actinoplanes sichuanensis</name>
    <dbReference type="NCBI Taxonomy" id="512349"/>
    <lineage>
        <taxon>Bacteria</taxon>
        <taxon>Bacillati</taxon>
        <taxon>Actinomycetota</taxon>
        <taxon>Actinomycetes</taxon>
        <taxon>Micromonosporales</taxon>
        <taxon>Micromonosporaceae</taxon>
        <taxon>Actinoplanes</taxon>
    </lineage>
</organism>
<evidence type="ECO:0000256" key="1">
    <source>
        <dbReference type="SAM" id="MobiDB-lite"/>
    </source>
</evidence>